<organism evidence="6 7">
    <name type="scientific">Colletotrichum karsti</name>
    <dbReference type="NCBI Taxonomy" id="1095194"/>
    <lineage>
        <taxon>Eukaryota</taxon>
        <taxon>Fungi</taxon>
        <taxon>Dikarya</taxon>
        <taxon>Ascomycota</taxon>
        <taxon>Pezizomycotina</taxon>
        <taxon>Sordariomycetes</taxon>
        <taxon>Hypocreomycetidae</taxon>
        <taxon>Glomerellales</taxon>
        <taxon>Glomerellaceae</taxon>
        <taxon>Colletotrichum</taxon>
        <taxon>Colletotrichum boninense species complex</taxon>
    </lineage>
</organism>
<evidence type="ECO:0000313" key="7">
    <source>
        <dbReference type="Proteomes" id="UP000781932"/>
    </source>
</evidence>
<dbReference type="PANTHER" id="PTHR33337">
    <property type="entry name" value="GFA DOMAIN-CONTAINING PROTEIN"/>
    <property type="match status" value="1"/>
</dbReference>
<gene>
    <name evidence="6" type="ORF">CkaCkLH20_00328</name>
</gene>
<dbReference type="RefSeq" id="XP_038751753.1">
    <property type="nucleotide sequence ID" value="XM_038883048.1"/>
</dbReference>
<evidence type="ECO:0000256" key="2">
    <source>
        <dbReference type="ARBA" id="ARBA00022723"/>
    </source>
</evidence>
<dbReference type="GO" id="GO:0046872">
    <property type="term" value="F:metal ion binding"/>
    <property type="evidence" value="ECO:0007669"/>
    <property type="project" value="UniProtKB-KW"/>
</dbReference>
<dbReference type="EMBL" id="JAATWM020000001">
    <property type="protein sequence ID" value="KAF9882292.1"/>
    <property type="molecule type" value="Genomic_DNA"/>
</dbReference>
<dbReference type="SUPFAM" id="SSF51316">
    <property type="entry name" value="Mss4-like"/>
    <property type="match status" value="1"/>
</dbReference>
<reference evidence="6" key="1">
    <citation type="submission" date="2020-03" db="EMBL/GenBank/DDBJ databases">
        <authorList>
            <person name="He L."/>
        </authorList>
    </citation>
    <scope>NUCLEOTIDE SEQUENCE</scope>
    <source>
        <strain evidence="6">CkLH20</strain>
    </source>
</reference>
<dbReference type="PANTHER" id="PTHR33337:SF30">
    <property type="entry name" value="DUF636 DOMAIN PROTEIN (AFU_ORTHOLOGUE AFUA_1G03180)"/>
    <property type="match status" value="1"/>
</dbReference>
<dbReference type="InterPro" id="IPR011057">
    <property type="entry name" value="Mss4-like_sf"/>
</dbReference>
<dbReference type="GeneID" id="62156122"/>
<dbReference type="AlphaFoldDB" id="A0A9P6IGU6"/>
<evidence type="ECO:0000256" key="1">
    <source>
        <dbReference type="ARBA" id="ARBA00005495"/>
    </source>
</evidence>
<reference evidence="6" key="2">
    <citation type="submission" date="2020-11" db="EMBL/GenBank/DDBJ databases">
        <title>Whole genome sequencing of Colletotrichum sp.</title>
        <authorList>
            <person name="Li H."/>
        </authorList>
    </citation>
    <scope>NUCLEOTIDE SEQUENCE</scope>
    <source>
        <strain evidence="6">CkLH20</strain>
    </source>
</reference>
<evidence type="ECO:0000259" key="5">
    <source>
        <dbReference type="PROSITE" id="PS51891"/>
    </source>
</evidence>
<dbReference type="GO" id="GO:0016846">
    <property type="term" value="F:carbon-sulfur lyase activity"/>
    <property type="evidence" value="ECO:0007669"/>
    <property type="project" value="InterPro"/>
</dbReference>
<dbReference type="PROSITE" id="PS51891">
    <property type="entry name" value="CENP_V_GFA"/>
    <property type="match status" value="1"/>
</dbReference>
<dbReference type="Gene3D" id="3.90.1590.10">
    <property type="entry name" value="glutathione-dependent formaldehyde- activating enzyme (gfa)"/>
    <property type="match status" value="1"/>
</dbReference>
<dbReference type="OrthoDB" id="428768at2759"/>
<accession>A0A9P6IGU6</accession>
<proteinExistence type="inferred from homology"/>
<dbReference type="Pfam" id="PF04828">
    <property type="entry name" value="GFA"/>
    <property type="match status" value="1"/>
</dbReference>
<keyword evidence="2" id="KW-0479">Metal-binding</keyword>
<evidence type="ECO:0000256" key="3">
    <source>
        <dbReference type="ARBA" id="ARBA00022833"/>
    </source>
</evidence>
<evidence type="ECO:0000313" key="6">
    <source>
        <dbReference type="EMBL" id="KAF9882292.1"/>
    </source>
</evidence>
<keyword evidence="7" id="KW-1185">Reference proteome</keyword>
<name>A0A9P6IGU6_9PEZI</name>
<evidence type="ECO:0000256" key="4">
    <source>
        <dbReference type="ARBA" id="ARBA00023239"/>
    </source>
</evidence>
<dbReference type="Proteomes" id="UP000781932">
    <property type="component" value="Unassembled WGS sequence"/>
</dbReference>
<keyword evidence="3" id="KW-0862">Zinc</keyword>
<keyword evidence="4" id="KW-0456">Lyase</keyword>
<sequence length="145" mass="15462">MSSQTATSITTGSCSCDKVKYAFRGQPLASALCHCLKCKRGNGSSFSTNIIVPAVAFELIRGEPAKYTNKGESGKDGSSHFCRDCGSPLYVTSELAAGVVIVKTGTIDRWDLVETNFKPTTEMFCATKYSWLPSIEGATKLSGAN</sequence>
<dbReference type="InterPro" id="IPR006913">
    <property type="entry name" value="CENP-V/GFA"/>
</dbReference>
<feature type="domain" description="CENP-V/GFA" evidence="5">
    <location>
        <begin position="10"/>
        <end position="121"/>
    </location>
</feature>
<comment type="similarity">
    <text evidence="1">Belongs to the Gfa family.</text>
</comment>
<comment type="caution">
    <text evidence="6">The sequence shown here is derived from an EMBL/GenBank/DDBJ whole genome shotgun (WGS) entry which is preliminary data.</text>
</comment>
<protein>
    <submittedName>
        <fullName evidence="6">Duf636 domain protein</fullName>
    </submittedName>
</protein>